<evidence type="ECO:0000313" key="4">
    <source>
        <dbReference type="EMBL" id="MFM0443623.1"/>
    </source>
</evidence>
<evidence type="ECO:0000256" key="1">
    <source>
        <dbReference type="SAM" id="Coils"/>
    </source>
</evidence>
<evidence type="ECO:0000256" key="2">
    <source>
        <dbReference type="SAM" id="MobiDB-lite"/>
    </source>
</evidence>
<accession>A0ABW9BWP4</accession>
<feature type="coiled-coil region" evidence="1">
    <location>
        <begin position="150"/>
        <end position="308"/>
    </location>
</feature>
<evidence type="ECO:0000313" key="5">
    <source>
        <dbReference type="Proteomes" id="UP001629288"/>
    </source>
</evidence>
<dbReference type="GO" id="GO:0003677">
    <property type="term" value="F:DNA binding"/>
    <property type="evidence" value="ECO:0007669"/>
    <property type="project" value="UniProtKB-KW"/>
</dbReference>
<name>A0ABW9BWP4_9BURK</name>
<feature type="region of interest" description="Disordered" evidence="2">
    <location>
        <begin position="309"/>
        <end position="352"/>
    </location>
</feature>
<feature type="domain" description="KfrA N-terminal DNA-binding" evidence="3">
    <location>
        <begin position="24"/>
        <end position="135"/>
    </location>
</feature>
<evidence type="ECO:0000259" key="3">
    <source>
        <dbReference type="Pfam" id="PF11740"/>
    </source>
</evidence>
<dbReference type="InterPro" id="IPR021104">
    <property type="entry name" value="KfrA_DNA-bd_N"/>
</dbReference>
<proteinExistence type="predicted"/>
<sequence length="352" mass="39433">MSLETDIQAARDRLPETQALYREVCALMFFRYGETPTANKLYQLVRKGSMSAPAKALRDFWTDVRDKSRVDVGQPDLPPEIAKAAGELAATFWRLANDSASQELDGFRNDARLEIEAAVQRATDATAGHDAAQAALRACEERTSLDKARIADLEARLAEQQTANAMLREQLLEARREANFAVMALTEARRDFSAELEKLRQSISQSEHRLMAAERRALLEIETERSTATRARKDLKAASDRFAELEAEYRVERDALRDSLASLKTQHEVSEQQRGDLEARLTAKDTALIELRGEADSLRRKLASFAEKAVSARTATTSRRPAPHPPQARVRKQHRAIKFSGDPFGKRTDTGN</sequence>
<gene>
    <name evidence="4" type="ORF">PQR00_08475</name>
</gene>
<keyword evidence="5" id="KW-1185">Reference proteome</keyword>
<keyword evidence="4" id="KW-0238">DNA-binding</keyword>
<protein>
    <submittedName>
        <fullName evidence="4">DNA-binding protein</fullName>
    </submittedName>
</protein>
<dbReference type="Pfam" id="PF11740">
    <property type="entry name" value="KfrA_N"/>
    <property type="match status" value="1"/>
</dbReference>
<reference evidence="4 5" key="1">
    <citation type="journal article" date="2024" name="Chem. Sci.">
        <title>Discovery of megapolipeptins by genome mining of a Burkholderiales bacteria collection.</title>
        <authorList>
            <person name="Paulo B.S."/>
            <person name="Recchia M.J.J."/>
            <person name="Lee S."/>
            <person name="Fergusson C.H."/>
            <person name="Romanowski S.B."/>
            <person name="Hernandez A."/>
            <person name="Krull N."/>
            <person name="Liu D.Y."/>
            <person name="Cavanagh H."/>
            <person name="Bos A."/>
            <person name="Gray C.A."/>
            <person name="Murphy B.T."/>
            <person name="Linington R.G."/>
            <person name="Eustaquio A.S."/>
        </authorList>
    </citation>
    <scope>NUCLEOTIDE SEQUENCE [LARGE SCALE GENOMIC DNA]</scope>
    <source>
        <strain evidence="4 5">RL17-379-BIB-C</strain>
    </source>
</reference>
<dbReference type="Proteomes" id="UP001629288">
    <property type="component" value="Unassembled WGS sequence"/>
</dbReference>
<dbReference type="RefSeq" id="WP_408128219.1">
    <property type="nucleotide sequence ID" value="NZ_JAQQDH010000002.1"/>
</dbReference>
<dbReference type="EMBL" id="JAQQDH010000002">
    <property type="protein sequence ID" value="MFM0443623.1"/>
    <property type="molecule type" value="Genomic_DNA"/>
</dbReference>
<organism evidence="4 5">
    <name type="scientific">Paraburkholderia strydomiana</name>
    <dbReference type="NCBI Taxonomy" id="1245417"/>
    <lineage>
        <taxon>Bacteria</taxon>
        <taxon>Pseudomonadati</taxon>
        <taxon>Pseudomonadota</taxon>
        <taxon>Betaproteobacteria</taxon>
        <taxon>Burkholderiales</taxon>
        <taxon>Burkholderiaceae</taxon>
        <taxon>Paraburkholderia</taxon>
    </lineage>
</organism>
<keyword evidence="1" id="KW-0175">Coiled coil</keyword>
<comment type="caution">
    <text evidence="4">The sequence shown here is derived from an EMBL/GenBank/DDBJ whole genome shotgun (WGS) entry which is preliminary data.</text>
</comment>